<evidence type="ECO:0000256" key="1">
    <source>
        <dbReference type="ARBA" id="ARBA00004370"/>
    </source>
</evidence>
<dbReference type="InterPro" id="IPR036869">
    <property type="entry name" value="J_dom_sf"/>
</dbReference>
<dbReference type="GO" id="GO:0005739">
    <property type="term" value="C:mitochondrion"/>
    <property type="evidence" value="ECO:0007669"/>
    <property type="project" value="GOC"/>
</dbReference>
<dbReference type="PANTHER" id="PTHR44157">
    <property type="entry name" value="DNAJ HOMOLOG SUBFAMILY C MEMBER 11"/>
    <property type="match status" value="1"/>
</dbReference>
<dbReference type="AlphaFoldDB" id="A0A5C3EX60"/>
<name>A0A5C3EX60_9BASI</name>
<dbReference type="EMBL" id="OOIP01000003">
    <property type="protein sequence ID" value="SPO35977.1"/>
    <property type="molecule type" value="Genomic_DNA"/>
</dbReference>
<comment type="subcellular location">
    <subcellularLocation>
        <location evidence="1">Membrane</location>
    </subcellularLocation>
</comment>
<feature type="region of interest" description="Disordered" evidence="4">
    <location>
        <begin position="1"/>
        <end position="142"/>
    </location>
</feature>
<accession>A0A5C3EX60</accession>
<dbReference type="Pfam" id="PF00226">
    <property type="entry name" value="DnaJ"/>
    <property type="match status" value="1"/>
</dbReference>
<dbReference type="InterPro" id="IPR055225">
    <property type="entry name" value="DNAJC11-like_beta-barrel"/>
</dbReference>
<evidence type="ECO:0000256" key="4">
    <source>
        <dbReference type="SAM" id="MobiDB-lite"/>
    </source>
</evidence>
<dbReference type="InterPro" id="IPR024586">
    <property type="entry name" value="DnaJ-like_C11_C"/>
</dbReference>
<keyword evidence="7" id="KW-1185">Reference proteome</keyword>
<dbReference type="Gene3D" id="1.10.287.110">
    <property type="entry name" value="DnaJ domain"/>
    <property type="match status" value="1"/>
</dbReference>
<dbReference type="InterPro" id="IPR052243">
    <property type="entry name" value="Mito_inner_membrane_organizer"/>
</dbReference>
<dbReference type="InterPro" id="IPR018253">
    <property type="entry name" value="DnaJ_domain_CS"/>
</dbReference>
<proteinExistence type="predicted"/>
<evidence type="ECO:0000256" key="3">
    <source>
        <dbReference type="ARBA" id="ARBA00023186"/>
    </source>
</evidence>
<dbReference type="InterPro" id="IPR001623">
    <property type="entry name" value="DnaJ_domain"/>
</dbReference>
<dbReference type="Pfam" id="PF22774">
    <property type="entry name" value="DNAJC11_beta-barrel"/>
    <property type="match status" value="1"/>
</dbReference>
<organism evidence="6 7">
    <name type="scientific">Pseudozyma flocculosa</name>
    <dbReference type="NCBI Taxonomy" id="84751"/>
    <lineage>
        <taxon>Eukaryota</taxon>
        <taxon>Fungi</taxon>
        <taxon>Dikarya</taxon>
        <taxon>Basidiomycota</taxon>
        <taxon>Ustilaginomycotina</taxon>
        <taxon>Ustilaginomycetes</taxon>
        <taxon>Ustilaginales</taxon>
        <taxon>Ustilaginaceae</taxon>
        <taxon>Pseudozyma</taxon>
    </lineage>
</organism>
<dbReference type="SUPFAM" id="SSF46565">
    <property type="entry name" value="Chaperone J-domain"/>
    <property type="match status" value="1"/>
</dbReference>
<dbReference type="PROSITE" id="PS00636">
    <property type="entry name" value="DNAJ_1"/>
    <property type="match status" value="1"/>
</dbReference>
<gene>
    <name evidence="6" type="ORF">PSFLO_01448</name>
</gene>
<dbReference type="PANTHER" id="PTHR44157:SF1">
    <property type="entry name" value="DNAJ HOMOLOG SUBFAMILY C MEMBER 11"/>
    <property type="match status" value="1"/>
</dbReference>
<dbReference type="PROSITE" id="PS50076">
    <property type="entry name" value="DNAJ_2"/>
    <property type="match status" value="1"/>
</dbReference>
<dbReference type="SMART" id="SM00271">
    <property type="entry name" value="DnaJ"/>
    <property type="match status" value="1"/>
</dbReference>
<feature type="compositionally biased region" description="Low complexity" evidence="4">
    <location>
        <begin position="23"/>
        <end position="74"/>
    </location>
</feature>
<evidence type="ECO:0000313" key="7">
    <source>
        <dbReference type="Proteomes" id="UP000323386"/>
    </source>
</evidence>
<dbReference type="Proteomes" id="UP000323386">
    <property type="component" value="Unassembled WGS sequence"/>
</dbReference>
<dbReference type="OrthoDB" id="10250354at2759"/>
<reference evidence="6 7" key="1">
    <citation type="submission" date="2018-03" db="EMBL/GenBank/DDBJ databases">
        <authorList>
            <person name="Guldener U."/>
        </authorList>
    </citation>
    <scope>NUCLEOTIDE SEQUENCE [LARGE SCALE GENOMIC DNA]</scope>
    <source>
        <strain evidence="6 7">DAOM196992</strain>
    </source>
</reference>
<dbReference type="CDD" id="cd06257">
    <property type="entry name" value="DnaJ"/>
    <property type="match status" value="1"/>
</dbReference>
<feature type="domain" description="J" evidence="5">
    <location>
        <begin position="147"/>
        <end position="215"/>
    </location>
</feature>
<evidence type="ECO:0000256" key="2">
    <source>
        <dbReference type="ARBA" id="ARBA00023136"/>
    </source>
</evidence>
<dbReference type="PRINTS" id="PR00625">
    <property type="entry name" value="JDOMAIN"/>
</dbReference>
<dbReference type="Pfam" id="PF11875">
    <property type="entry name" value="DnaJ-like_C11_C"/>
    <property type="match status" value="1"/>
</dbReference>
<evidence type="ECO:0000313" key="6">
    <source>
        <dbReference type="EMBL" id="SPO35977.1"/>
    </source>
</evidence>
<dbReference type="GO" id="GO:0016020">
    <property type="term" value="C:membrane"/>
    <property type="evidence" value="ECO:0007669"/>
    <property type="project" value="UniProtKB-SubCell"/>
</dbReference>
<dbReference type="GO" id="GO:0042407">
    <property type="term" value="P:cristae formation"/>
    <property type="evidence" value="ECO:0007669"/>
    <property type="project" value="TreeGrafter"/>
</dbReference>
<sequence length="740" mass="80925">MAPPAAATVEDFDDDDPYAPYRPSSQDSSSTTSSGPQSSPDSASPRSDTRPSASSASASASHSPPSSSRTPASSGAQRPAESSRSSRDPESGTQRSRTSAPPAASQDDGEEDDEPLFGGRPFRDAHDPTKAGPSHTSDPVQDADKEGLYALLNVDKEATEEQIKDAYRSLAVVLHPDKHQDAVRKAAAESRFREVQRAYETLIDREKRAVYDHFGEEGLKSSWTVSLRGRTPAEMQAEFERESRRRQAADAENLVKSKGDFTAHIDATALFARPERIPRPKGRFGPVTLEERINRVGCTQLIGKHGFDTQVTNTTSLNLSGQMVSRGGMGGGNLVGTVKAHWSPRLFSEVTMTFIRPHILTTKGQYTLDQNSFFTWQSTLQTLASPPTLNLTYGQRLSSKSMLTGFTSIRSGTYTVGPWGKSLSPRAMFRREPPVASVGLTKQVGEGKGWTVQTSISEVDQSIGADWATKVLGGVKVRVGFNLGTGSGLSAFTNGERRLTEAVRLSLGLNFGVPGGVTLRVRVNRLGQKVMVPIQLSSEFRSDLVILFAALPAAGYTALHHLYLQPRKRRRITDKLAHLRRDHAEVILQRRTAAIEACEVLRDQALKKAEAEMRKGGLVIVEAWYGRREAFPPPLEGSEEELGQVWKREREHSTVPAAVLDGTVPDEVVWDVRIPLQALVNKGQIVVPGGRPKSNILGFHDPVMGEKKHLKVRYLFRGQLHETCIEDASPLAAPLRAHQL</sequence>
<evidence type="ECO:0000259" key="5">
    <source>
        <dbReference type="PROSITE" id="PS50076"/>
    </source>
</evidence>
<keyword evidence="2" id="KW-0472">Membrane</keyword>
<protein>
    <recommendedName>
        <fullName evidence="5">J domain-containing protein</fullName>
    </recommendedName>
</protein>
<keyword evidence="3" id="KW-0143">Chaperone</keyword>